<gene>
    <name evidence="1" type="ORF">F511_39957</name>
</gene>
<accession>A0A2Z7DAI1</accession>
<organism evidence="1 2">
    <name type="scientific">Dorcoceras hygrometricum</name>
    <dbReference type="NCBI Taxonomy" id="472368"/>
    <lineage>
        <taxon>Eukaryota</taxon>
        <taxon>Viridiplantae</taxon>
        <taxon>Streptophyta</taxon>
        <taxon>Embryophyta</taxon>
        <taxon>Tracheophyta</taxon>
        <taxon>Spermatophyta</taxon>
        <taxon>Magnoliopsida</taxon>
        <taxon>eudicotyledons</taxon>
        <taxon>Gunneridae</taxon>
        <taxon>Pentapetalae</taxon>
        <taxon>asterids</taxon>
        <taxon>lamiids</taxon>
        <taxon>Lamiales</taxon>
        <taxon>Gesneriaceae</taxon>
        <taxon>Didymocarpoideae</taxon>
        <taxon>Trichosporeae</taxon>
        <taxon>Loxocarpinae</taxon>
        <taxon>Dorcoceras</taxon>
    </lineage>
</organism>
<protein>
    <submittedName>
        <fullName evidence="1">Uncharacterized protein</fullName>
    </submittedName>
</protein>
<dbReference type="Proteomes" id="UP000250235">
    <property type="component" value="Unassembled WGS sequence"/>
</dbReference>
<evidence type="ECO:0000313" key="2">
    <source>
        <dbReference type="Proteomes" id="UP000250235"/>
    </source>
</evidence>
<keyword evidence="2" id="KW-1185">Reference proteome</keyword>
<sequence>MNQLLLYIQSQDNQPVVGKSSRKIINQSLGNPVASFSRPTTGQPAARTLRRNQRSIWKESIAEIESCKLPQLKGTRFVLFWEIVQLTEERFTGMERRRRISLDKRRRDLEFI</sequence>
<dbReference type="AlphaFoldDB" id="A0A2Z7DAI1"/>
<proteinExistence type="predicted"/>
<dbReference type="EMBL" id="KQ987847">
    <property type="protein sequence ID" value="KZV56700.1"/>
    <property type="molecule type" value="Genomic_DNA"/>
</dbReference>
<evidence type="ECO:0000313" key="1">
    <source>
        <dbReference type="EMBL" id="KZV56700.1"/>
    </source>
</evidence>
<name>A0A2Z7DAI1_9LAMI</name>
<reference evidence="1 2" key="1">
    <citation type="journal article" date="2015" name="Proc. Natl. Acad. Sci. U.S.A.">
        <title>The resurrection genome of Boea hygrometrica: A blueprint for survival of dehydration.</title>
        <authorList>
            <person name="Xiao L."/>
            <person name="Yang G."/>
            <person name="Zhang L."/>
            <person name="Yang X."/>
            <person name="Zhao S."/>
            <person name="Ji Z."/>
            <person name="Zhou Q."/>
            <person name="Hu M."/>
            <person name="Wang Y."/>
            <person name="Chen M."/>
            <person name="Xu Y."/>
            <person name="Jin H."/>
            <person name="Xiao X."/>
            <person name="Hu G."/>
            <person name="Bao F."/>
            <person name="Hu Y."/>
            <person name="Wan P."/>
            <person name="Li L."/>
            <person name="Deng X."/>
            <person name="Kuang T."/>
            <person name="Xiang C."/>
            <person name="Zhu J.K."/>
            <person name="Oliver M.J."/>
            <person name="He Y."/>
        </authorList>
    </citation>
    <scope>NUCLEOTIDE SEQUENCE [LARGE SCALE GENOMIC DNA]</scope>
    <source>
        <strain evidence="2">cv. XS01</strain>
    </source>
</reference>